<accession>A0ABQ3HGT5</accession>
<protein>
    <submittedName>
        <fullName evidence="5">TetR family transcriptional regulator</fullName>
    </submittedName>
</protein>
<dbReference type="InterPro" id="IPR050109">
    <property type="entry name" value="HTH-type_TetR-like_transc_reg"/>
</dbReference>
<dbReference type="PANTHER" id="PTHR30055:SF160">
    <property type="entry name" value="TRANSCRIPTIONAL REGULATORY PROTEIN (PROBABLY ASNC-FAMILY)-RELATED"/>
    <property type="match status" value="1"/>
</dbReference>
<dbReference type="InterPro" id="IPR009057">
    <property type="entry name" value="Homeodomain-like_sf"/>
</dbReference>
<dbReference type="PRINTS" id="PR00455">
    <property type="entry name" value="HTHTETR"/>
</dbReference>
<dbReference type="SUPFAM" id="SSF48498">
    <property type="entry name" value="Tetracyclin repressor-like, C-terminal domain"/>
    <property type="match status" value="1"/>
</dbReference>
<evidence type="ECO:0000256" key="1">
    <source>
        <dbReference type="ARBA" id="ARBA00023125"/>
    </source>
</evidence>
<dbReference type="PANTHER" id="PTHR30055">
    <property type="entry name" value="HTH-TYPE TRANSCRIPTIONAL REGULATOR RUTR"/>
    <property type="match status" value="1"/>
</dbReference>
<sequence>MTAGRPDTTSDGSAAGTFSRPRGSRMPRRERRAQLLESALEVFVAQGYHAAAMDDIADRAGVSKPVLYQHFPGKLDLYLALLDTSCDLIIDNCREALASTTDNKDRVAATMKVFYSYVASEEGAFRLVFESDLTSEPDVRERVDRVTTECASMIADVIRTDTGLPDEASELLAVSLVGMAQVSARFWLAGGGEIAQDDAADLIAGLAWRGIRGYPMTDDH</sequence>
<dbReference type="Pfam" id="PF00440">
    <property type="entry name" value="TetR_N"/>
    <property type="match status" value="1"/>
</dbReference>
<dbReference type="SUPFAM" id="SSF46689">
    <property type="entry name" value="Homeodomain-like"/>
    <property type="match status" value="1"/>
</dbReference>
<dbReference type="Gene3D" id="1.10.357.10">
    <property type="entry name" value="Tetracycline Repressor, domain 2"/>
    <property type="match status" value="1"/>
</dbReference>
<feature type="domain" description="HTH tetR-type" evidence="4">
    <location>
        <begin position="29"/>
        <end position="89"/>
    </location>
</feature>
<name>A0ABQ3HGT5_9ACTN</name>
<feature type="region of interest" description="Disordered" evidence="3">
    <location>
        <begin position="1"/>
        <end position="30"/>
    </location>
</feature>
<evidence type="ECO:0000313" key="5">
    <source>
        <dbReference type="EMBL" id="GHE16843.1"/>
    </source>
</evidence>
<organism evidence="5 6">
    <name type="scientific">Nocardioides flavus</name>
    <name type="common">ex Wang et al. 2016</name>
    <dbReference type="NCBI Taxonomy" id="2058780"/>
    <lineage>
        <taxon>Bacteria</taxon>
        <taxon>Bacillati</taxon>
        <taxon>Actinomycetota</taxon>
        <taxon>Actinomycetes</taxon>
        <taxon>Propionibacteriales</taxon>
        <taxon>Nocardioidaceae</taxon>
        <taxon>Nocardioides</taxon>
    </lineage>
</organism>
<proteinExistence type="predicted"/>
<dbReference type="PROSITE" id="PS50977">
    <property type="entry name" value="HTH_TETR_2"/>
    <property type="match status" value="1"/>
</dbReference>
<evidence type="ECO:0000313" key="6">
    <source>
        <dbReference type="Proteomes" id="UP000597341"/>
    </source>
</evidence>
<comment type="caution">
    <text evidence="5">The sequence shown here is derived from an EMBL/GenBank/DDBJ whole genome shotgun (WGS) entry which is preliminary data.</text>
</comment>
<gene>
    <name evidence="5" type="ORF">GCM10011376_14530</name>
</gene>
<evidence type="ECO:0000259" key="4">
    <source>
        <dbReference type="PROSITE" id="PS50977"/>
    </source>
</evidence>
<keyword evidence="6" id="KW-1185">Reference proteome</keyword>
<feature type="DNA-binding region" description="H-T-H motif" evidence="2">
    <location>
        <begin position="52"/>
        <end position="71"/>
    </location>
</feature>
<evidence type="ECO:0000256" key="2">
    <source>
        <dbReference type="PROSITE-ProRule" id="PRU00335"/>
    </source>
</evidence>
<evidence type="ECO:0000256" key="3">
    <source>
        <dbReference type="SAM" id="MobiDB-lite"/>
    </source>
</evidence>
<reference evidence="6" key="1">
    <citation type="journal article" date="2019" name="Int. J. Syst. Evol. Microbiol.">
        <title>The Global Catalogue of Microorganisms (GCM) 10K type strain sequencing project: providing services to taxonomists for standard genome sequencing and annotation.</title>
        <authorList>
            <consortium name="The Broad Institute Genomics Platform"/>
            <consortium name="The Broad Institute Genome Sequencing Center for Infectious Disease"/>
            <person name="Wu L."/>
            <person name="Ma J."/>
        </authorList>
    </citation>
    <scope>NUCLEOTIDE SEQUENCE [LARGE SCALE GENOMIC DNA]</scope>
    <source>
        <strain evidence="6">CGMCC 1.12791</strain>
    </source>
</reference>
<keyword evidence="1 2" id="KW-0238">DNA-binding</keyword>
<dbReference type="EMBL" id="BNAD01000003">
    <property type="protein sequence ID" value="GHE16843.1"/>
    <property type="molecule type" value="Genomic_DNA"/>
</dbReference>
<dbReference type="InterPro" id="IPR036271">
    <property type="entry name" value="Tet_transcr_reg_TetR-rel_C_sf"/>
</dbReference>
<dbReference type="Proteomes" id="UP000597341">
    <property type="component" value="Unassembled WGS sequence"/>
</dbReference>
<dbReference type="InterPro" id="IPR001647">
    <property type="entry name" value="HTH_TetR"/>
</dbReference>